<dbReference type="OrthoDB" id="7107936at2"/>
<accession>A0A563E9M5</accession>
<dbReference type="InterPro" id="IPR053853">
    <property type="entry name" value="FitA-like_RHH"/>
</dbReference>
<evidence type="ECO:0000259" key="1">
    <source>
        <dbReference type="Pfam" id="PF22513"/>
    </source>
</evidence>
<dbReference type="RefSeq" id="WP_146314907.1">
    <property type="nucleotide sequence ID" value="NZ_VCQV01000002.1"/>
</dbReference>
<dbReference type="AlphaFoldDB" id="A0A563E9M5"/>
<reference evidence="2 3" key="1">
    <citation type="submission" date="2019-05" db="EMBL/GenBank/DDBJ databases">
        <authorList>
            <person name="Lee S.D."/>
        </authorList>
    </citation>
    <scope>NUCLEOTIDE SEQUENCE [LARGE SCALE GENOMIC DNA]</scope>
    <source>
        <strain evidence="2 3">C5-26</strain>
    </source>
</reference>
<organism evidence="2 3">
    <name type="scientific">Leekyejoonella antrihumi</name>
    <dbReference type="NCBI Taxonomy" id="1660198"/>
    <lineage>
        <taxon>Bacteria</taxon>
        <taxon>Bacillati</taxon>
        <taxon>Actinomycetota</taxon>
        <taxon>Actinomycetes</taxon>
        <taxon>Micrococcales</taxon>
        <taxon>Dermacoccaceae</taxon>
        <taxon>Leekyejoonella</taxon>
    </lineage>
</organism>
<protein>
    <submittedName>
        <fullName evidence="2">Antitoxin</fullName>
    </submittedName>
</protein>
<dbReference type="EMBL" id="VCQV01000002">
    <property type="protein sequence ID" value="TWP38504.1"/>
    <property type="molecule type" value="Genomic_DNA"/>
</dbReference>
<sequence length="75" mass="8276">MVTVYIRDVDEATAETLKQRAAAEGRSVSAYVASELRKIAARPTNAQVVERLRNVDRTGAPSMDEIVEALESSRR</sequence>
<comment type="caution">
    <text evidence="2">The sequence shown here is derived from an EMBL/GenBank/DDBJ whole genome shotgun (WGS) entry which is preliminary data.</text>
</comment>
<keyword evidence="3" id="KW-1185">Reference proteome</keyword>
<dbReference type="InterPro" id="IPR010985">
    <property type="entry name" value="Ribbon_hlx_hlx"/>
</dbReference>
<dbReference type="SUPFAM" id="SSF47598">
    <property type="entry name" value="Ribbon-helix-helix"/>
    <property type="match status" value="1"/>
</dbReference>
<evidence type="ECO:0000313" key="3">
    <source>
        <dbReference type="Proteomes" id="UP000320244"/>
    </source>
</evidence>
<dbReference type="GO" id="GO:0006355">
    <property type="term" value="P:regulation of DNA-templated transcription"/>
    <property type="evidence" value="ECO:0007669"/>
    <property type="project" value="InterPro"/>
</dbReference>
<proteinExistence type="predicted"/>
<dbReference type="Pfam" id="PF22513">
    <property type="entry name" value="FitA-like_RHH"/>
    <property type="match status" value="1"/>
</dbReference>
<gene>
    <name evidence="2" type="ORF">FGL98_01525</name>
</gene>
<evidence type="ECO:0000313" key="2">
    <source>
        <dbReference type="EMBL" id="TWP38504.1"/>
    </source>
</evidence>
<reference evidence="2 3" key="2">
    <citation type="submission" date="2019-08" db="EMBL/GenBank/DDBJ databases">
        <title>Jejuicoccus antrihumi gen. nov., sp. nov., a new member of the family Dermacoccaceae isolated from a cave.</title>
        <authorList>
            <person name="Schumann P."/>
            <person name="Kim I.S."/>
        </authorList>
    </citation>
    <scope>NUCLEOTIDE SEQUENCE [LARGE SCALE GENOMIC DNA]</scope>
    <source>
        <strain evidence="2 3">C5-26</strain>
    </source>
</reference>
<dbReference type="Proteomes" id="UP000320244">
    <property type="component" value="Unassembled WGS sequence"/>
</dbReference>
<feature type="domain" description="Antitoxin FitA-like ribbon-helix-helix" evidence="1">
    <location>
        <begin position="3"/>
        <end position="37"/>
    </location>
</feature>
<name>A0A563E9M5_9MICO</name>